<feature type="transmembrane region" description="Helical" evidence="1">
    <location>
        <begin position="47"/>
        <end position="67"/>
    </location>
</feature>
<feature type="transmembrane region" description="Helical" evidence="1">
    <location>
        <begin position="79"/>
        <end position="96"/>
    </location>
</feature>
<keyword evidence="1" id="KW-0472">Membrane</keyword>
<keyword evidence="1" id="KW-1133">Transmembrane helix</keyword>
<organism evidence="2">
    <name type="scientific">marine sediment metagenome</name>
    <dbReference type="NCBI Taxonomy" id="412755"/>
    <lineage>
        <taxon>unclassified sequences</taxon>
        <taxon>metagenomes</taxon>
        <taxon>ecological metagenomes</taxon>
    </lineage>
</organism>
<reference evidence="2" key="1">
    <citation type="journal article" date="2014" name="Front. Microbiol.">
        <title>High frequency of phylogenetically diverse reductive dehalogenase-homologous genes in deep subseafloor sedimentary metagenomes.</title>
        <authorList>
            <person name="Kawai M."/>
            <person name="Futagami T."/>
            <person name="Toyoda A."/>
            <person name="Takaki Y."/>
            <person name="Nishi S."/>
            <person name="Hori S."/>
            <person name="Arai W."/>
            <person name="Tsubouchi T."/>
            <person name="Morono Y."/>
            <person name="Uchiyama I."/>
            <person name="Ito T."/>
            <person name="Fujiyama A."/>
            <person name="Inagaki F."/>
            <person name="Takami H."/>
        </authorList>
    </citation>
    <scope>NUCLEOTIDE SEQUENCE</scope>
    <source>
        <strain evidence="2">Expedition CK06-06</strain>
    </source>
</reference>
<protein>
    <submittedName>
        <fullName evidence="2">Uncharacterized protein</fullName>
    </submittedName>
</protein>
<dbReference type="EMBL" id="BARV01020237">
    <property type="protein sequence ID" value="GAI25064.1"/>
    <property type="molecule type" value="Genomic_DNA"/>
</dbReference>
<evidence type="ECO:0000313" key="2">
    <source>
        <dbReference type="EMBL" id="GAI25064.1"/>
    </source>
</evidence>
<dbReference type="AlphaFoldDB" id="X1P2D2"/>
<evidence type="ECO:0000256" key="1">
    <source>
        <dbReference type="SAM" id="Phobius"/>
    </source>
</evidence>
<keyword evidence="1" id="KW-0812">Transmembrane</keyword>
<proteinExistence type="predicted"/>
<comment type="caution">
    <text evidence="2">The sequence shown here is derived from an EMBL/GenBank/DDBJ whole genome shotgun (WGS) entry which is preliminary data.</text>
</comment>
<accession>X1P2D2</accession>
<feature type="non-terminal residue" evidence="2">
    <location>
        <position position="1"/>
    </location>
</feature>
<feature type="transmembrane region" description="Helical" evidence="1">
    <location>
        <begin position="12"/>
        <end position="35"/>
    </location>
</feature>
<name>X1P2D2_9ZZZZ</name>
<gene>
    <name evidence="2" type="ORF">S06H3_33828</name>
</gene>
<sequence length="108" mass="11924">DNGLVYKDYGQSMYFIAVGGATLLGITIFNLVRSLWASRDPEFRNRVSYLLVGVSLLVISGAVWKIMPTQTWAIDHSGNLGNALILTYVLITFHSVSMPSVSRKGMEL</sequence>